<keyword evidence="1 4" id="KW-0963">Cytoplasm</keyword>
<keyword evidence="7" id="KW-1185">Reference proteome</keyword>
<dbReference type="SUPFAM" id="SSF48371">
    <property type="entry name" value="ARM repeat"/>
    <property type="match status" value="1"/>
</dbReference>
<protein>
    <recommendedName>
        <fullName evidence="4">Eukaryotic translation initiation factor 3 subunit K</fullName>
        <shortName evidence="4">eIF3k</shortName>
    </recommendedName>
    <alternativeName>
        <fullName evidence="4">eIF-3 p25</fullName>
    </alternativeName>
</protein>
<dbReference type="GO" id="GO:0005852">
    <property type="term" value="C:eukaryotic translation initiation factor 3 complex"/>
    <property type="evidence" value="ECO:0007669"/>
    <property type="project" value="UniProtKB-UniRule"/>
</dbReference>
<dbReference type="GO" id="GO:0006446">
    <property type="term" value="P:regulation of translational initiation"/>
    <property type="evidence" value="ECO:0007669"/>
    <property type="project" value="InterPro"/>
</dbReference>
<dbReference type="FunFam" id="1.25.40.250:FF:000001">
    <property type="entry name" value="Eukaryotic translation initiation factor 3 subunit K"/>
    <property type="match status" value="1"/>
</dbReference>
<dbReference type="InterPro" id="IPR009374">
    <property type="entry name" value="eIF3k"/>
</dbReference>
<dbReference type="PROSITE" id="PS50250">
    <property type="entry name" value="PCI"/>
    <property type="match status" value="1"/>
</dbReference>
<dbReference type="GO" id="GO:0003743">
    <property type="term" value="F:translation initiation factor activity"/>
    <property type="evidence" value="ECO:0007669"/>
    <property type="project" value="UniProtKB-UniRule"/>
</dbReference>
<dbReference type="EMBL" id="CAJVPV010002976">
    <property type="protein sequence ID" value="CAG8540567.1"/>
    <property type="molecule type" value="Genomic_DNA"/>
</dbReference>
<evidence type="ECO:0000313" key="6">
    <source>
        <dbReference type="EMBL" id="CAG8540567.1"/>
    </source>
</evidence>
<comment type="subunit">
    <text evidence="4">Component of the eukaryotic translation initiation factor 3 (eIF-3) complex.</text>
</comment>
<comment type="caution">
    <text evidence="6">The sequence shown here is derived from an EMBL/GenBank/DDBJ whole genome shotgun (WGS) entry which is preliminary data.</text>
</comment>
<gene>
    <name evidence="6" type="ORF">AMORRO_LOCUS5105</name>
</gene>
<dbReference type="InterPro" id="IPR036390">
    <property type="entry name" value="WH_DNA-bd_sf"/>
</dbReference>
<proteinExistence type="inferred from homology"/>
<dbReference type="InterPro" id="IPR000717">
    <property type="entry name" value="PCI_dom"/>
</dbReference>
<dbReference type="OrthoDB" id="337745at2759"/>
<dbReference type="Gene3D" id="1.10.10.10">
    <property type="entry name" value="Winged helix-like DNA-binding domain superfamily/Winged helix DNA-binding domain"/>
    <property type="match status" value="1"/>
</dbReference>
<keyword evidence="2 4" id="KW-0396">Initiation factor</keyword>
<dbReference type="InterPro" id="IPR036388">
    <property type="entry name" value="WH-like_DNA-bd_sf"/>
</dbReference>
<dbReference type="InterPro" id="IPR016024">
    <property type="entry name" value="ARM-type_fold"/>
</dbReference>
<keyword evidence="3 4" id="KW-0648">Protein biosynthesis</keyword>
<evidence type="ECO:0000256" key="4">
    <source>
        <dbReference type="HAMAP-Rule" id="MF_03010"/>
    </source>
</evidence>
<evidence type="ECO:0000256" key="1">
    <source>
        <dbReference type="ARBA" id="ARBA00022490"/>
    </source>
</evidence>
<dbReference type="InterPro" id="IPR033464">
    <property type="entry name" value="CSN8_PSD8_EIF3K"/>
</dbReference>
<dbReference type="HAMAP" id="MF_03010">
    <property type="entry name" value="eIF3k"/>
    <property type="match status" value="1"/>
</dbReference>
<name>A0A9N9ARY7_9GLOM</name>
<evidence type="ECO:0000256" key="3">
    <source>
        <dbReference type="ARBA" id="ARBA00022917"/>
    </source>
</evidence>
<reference evidence="6" key="1">
    <citation type="submission" date="2021-06" db="EMBL/GenBank/DDBJ databases">
        <authorList>
            <person name="Kallberg Y."/>
            <person name="Tangrot J."/>
            <person name="Rosling A."/>
        </authorList>
    </citation>
    <scope>NUCLEOTIDE SEQUENCE</scope>
    <source>
        <strain evidence="6">CL551</strain>
    </source>
</reference>
<dbReference type="PANTHER" id="PTHR13022">
    <property type="entry name" value="EUKARYOTIC TRANSLATION INITIATION FACTOR 3 SUBUNIT 11"/>
    <property type="match status" value="1"/>
</dbReference>
<dbReference type="AlphaFoldDB" id="A0A9N9ARY7"/>
<dbReference type="GO" id="GO:0016282">
    <property type="term" value="C:eukaryotic 43S preinitiation complex"/>
    <property type="evidence" value="ECO:0007669"/>
    <property type="project" value="UniProtKB-UniRule"/>
</dbReference>
<dbReference type="GO" id="GO:0001732">
    <property type="term" value="P:formation of cytoplasmic translation initiation complex"/>
    <property type="evidence" value="ECO:0007669"/>
    <property type="project" value="UniProtKB-UniRule"/>
</dbReference>
<dbReference type="PANTHER" id="PTHR13022:SF0">
    <property type="entry name" value="EUKARYOTIC TRANSLATION INITIATION FACTOR 3 SUBUNIT K"/>
    <property type="match status" value="1"/>
</dbReference>
<dbReference type="InterPro" id="IPR016020">
    <property type="entry name" value="Transl_init_fac_sub12_N_euk"/>
</dbReference>
<comment type="function">
    <text evidence="4">Component of the eukaryotic translation initiation factor 3 (eIF-3) complex, which is involved in protein synthesis of a specialized repertoire of mRNAs and, together with other initiation factors, stimulates binding of mRNA and methionyl-tRNAi to the 40S ribosome. The eIF-3 complex specifically targets and initiates translation of a subset of mRNAs involved in cell proliferation.</text>
</comment>
<sequence>MVSESLLTPSPLIPKSRPEIIQSLIDGVDRYNPDNVSILEEYLGTQLQAEEYDLMANLAILKLYQFNPHLVNEPVIINILVKSLTAIPNPDFNLCLYLLHESLVSSDFLLVDENVARLIELQQYLEQARYQEFWKVYESDETYKELTVEATGFEDAIRKGSNSIEVFFFLMSSYVRYTQKTRSSIVILTAISMTYQSISADLLGAYLNLDSEDKEFESFIQSRGLTHKDGVVLFPTNHDNEAKPTVIRENIKFERLY</sequence>
<comment type="subcellular location">
    <subcellularLocation>
        <location evidence="4">Cytoplasm</location>
    </subcellularLocation>
</comment>
<dbReference type="GO" id="GO:0003723">
    <property type="term" value="F:RNA binding"/>
    <property type="evidence" value="ECO:0007669"/>
    <property type="project" value="UniProtKB-UniRule"/>
</dbReference>
<comment type="similarity">
    <text evidence="4">Belongs to the eIF-3 subunit K family.</text>
</comment>
<dbReference type="GO" id="GO:0033290">
    <property type="term" value="C:eukaryotic 48S preinitiation complex"/>
    <property type="evidence" value="ECO:0007669"/>
    <property type="project" value="UniProtKB-UniRule"/>
</dbReference>
<dbReference type="GO" id="GO:0043022">
    <property type="term" value="F:ribosome binding"/>
    <property type="evidence" value="ECO:0007669"/>
    <property type="project" value="InterPro"/>
</dbReference>
<evidence type="ECO:0000259" key="5">
    <source>
        <dbReference type="PROSITE" id="PS50250"/>
    </source>
</evidence>
<dbReference type="SUPFAM" id="SSF46785">
    <property type="entry name" value="Winged helix' DNA-binding domain"/>
    <property type="match status" value="1"/>
</dbReference>
<feature type="domain" description="PCI" evidence="5">
    <location>
        <begin position="52"/>
        <end position="250"/>
    </location>
</feature>
<dbReference type="Gene3D" id="1.25.40.250">
    <property type="entry name" value="ARM repeat, domain 1"/>
    <property type="match status" value="1"/>
</dbReference>
<organism evidence="6 7">
    <name type="scientific">Acaulospora morrowiae</name>
    <dbReference type="NCBI Taxonomy" id="94023"/>
    <lineage>
        <taxon>Eukaryota</taxon>
        <taxon>Fungi</taxon>
        <taxon>Fungi incertae sedis</taxon>
        <taxon>Mucoromycota</taxon>
        <taxon>Glomeromycotina</taxon>
        <taxon>Glomeromycetes</taxon>
        <taxon>Diversisporales</taxon>
        <taxon>Acaulosporaceae</taxon>
        <taxon>Acaulospora</taxon>
    </lineage>
</organism>
<evidence type="ECO:0000256" key="2">
    <source>
        <dbReference type="ARBA" id="ARBA00022540"/>
    </source>
</evidence>
<evidence type="ECO:0000313" key="7">
    <source>
        <dbReference type="Proteomes" id="UP000789342"/>
    </source>
</evidence>
<dbReference type="Pfam" id="PF10075">
    <property type="entry name" value="CSN8_PSD8_EIF3K"/>
    <property type="match status" value="2"/>
</dbReference>
<dbReference type="Proteomes" id="UP000789342">
    <property type="component" value="Unassembled WGS sequence"/>
</dbReference>
<accession>A0A9N9ARY7</accession>